<sequence length="1887" mass="196112">MAVIASGFAAFGAPTVAIADDTLPYQNTALPFSVRAADLVSRMTLEEKYDQLRAMQPHSTWAAKPKVISRLGVKSYGYWGEANHGIYFPVISGNSNYTQYPQSSSISSTWNTDLTEQIASGIADEARVTYNTSCPPGTANPTPTGGACYGLTYWSPNQNLNRDPRWGRADESYSEDPELTSGIASAFVTGMQGDTASRVDTVPAGPNDYIKAVATPKHYLANNSEANRNYGTSNLTERTMLEYFVQPFAASAGAAGARSLMTAYNAFNMVESYSTDYPSAASFPTLWSPRDNATTGGTPGTPAAGSRYAIETLMRRSFGFDGFVVSDCDAITRVYGNGTRGHSWQPIQLGGTTQLTKAQGNAWALKAGTDLDCSGSDYPSATGLTVSQDQGLVSQADIDIALVRAFTARFQMGEFDPVANVPWNSESYSLSEGGDAKVKLASAAHRAVAHESALEAPVLLKNVGDTLPFTGATTGKTVALGHVDTLNKFQSGSYSGPTAVSTTFAQALAAETGGATSDIASGAATPFLSDHLAVFPDAINSGGTAITTSKCATDPCDPTADANTAEYRISQADNIVVVVGHRNNDGGEGTDRSTVTMPRMQAELIRDSVAPLAKKYNKKVVVWIQAKTMVDLSLFKDLPEVGAIVWSSFNGMYQGAAMAQLLFNDTVTLEDGRTAIANFSGKLPLTWYSNVDAQLGPAAAPDRGIEDYRMTKAEGAKCGRTYLYYQVGDNCAAPDYVFGHGLSYSPFAYSAPTLSSSTISPDQSVKVSVSVSNLVANYLGKAVVEVYAKAPEGADGNQRPLKQLKGFVKTGVITGTPEVAEVTIKAGDLWFWDDVNHKKVFPNGDWTIMAGPSSADADLKSVTLTVTGSRTAGVEVVSAQPDGTELSLDTPDNRINAQLSVTKHDLTFWKLADPALTVEYSSSNTAVATVDATGAVAPVGKGVALIKATATANGETKSTTFPVVVTSGAPDATDTQFPNTHTARVDFADKTIPVDSAVTGVKLASNLVPAANGVTYRYQIAPMDTNSAKAKVTTDGVLTAKQSGQVRVTVTATDAASVKVSESALIRVSAVLNTTDLQRAVSAATALNSSVFTTSSWAAADLATVAAAAKQVAENPAATQGEVEAAAASLIDAMAKLVYKGDPTVLATLISATTALNGKLGNFTSASTDALATALTTAQTVYAARDDKSQADLDAAASALQTALSGLVVASPVVEKSVLQSAYDSVFALSNSTGKYTSTSWSALQTKLTAAKTVLDNASATQAAVDTAAKELTAALAGLVVADPAVDKSVLQSAYDAAVAMSSSKYTTASWSALQTKVTSAKTVLDDGTASQTAVNTAVKELTTALAGLVVADADINKAVLQKAYDAGKALSNSTGKYTSTSWSKLQDELTDAKTVLDNASATQAAVDTATGELTDALAGLVVADPAVVKTVLQKAYDAGKALSNSTGKYTSTSWSKLQSELTDAKTVLDNASATQAAVDTATGELTDALAGLVVADPAVVKTVLQKAYDAGKALSNSTGKYTSTSWSKLQSELTDAKTVLDNASATQAAVNTAAQELTDALAGLVVADPAVVKTVLQKAYDAGKALSNSTGKYTSTSWSKLQSELTDAKTVLDNASATQAAVNTATGELTDALAGLVVADPVIDKAVLQHTYDAAMALSADKYTSATWGALQGKMTAAKSVLDNASATQAQVDSALTDLASALAGLAGVVTDTRIALDDPEAKFVVDDKVYTGSAIKSGFTVTLGDRRLYEGVDFATSTSGANTTVGKGSITIIGKGDYSGTAVLEFKILPTKLSVSSAKAAKGKVTVSFKRASSGQQVSAYRVEYRVKGTSSWKGVTVSASKSSVTIKKLKKGKVYQVRVRSSKTVSGVDYYSEWSSSKYSAKVK</sequence>
<dbReference type="InterPro" id="IPR017853">
    <property type="entry name" value="GH"/>
</dbReference>
<dbReference type="GO" id="GO:0009044">
    <property type="term" value="F:xylan 1,4-beta-xylosidase activity"/>
    <property type="evidence" value="ECO:0007669"/>
    <property type="project" value="InterPro"/>
</dbReference>
<dbReference type="Pfam" id="PF00933">
    <property type="entry name" value="Glyco_hydro_3"/>
    <property type="match status" value="1"/>
</dbReference>
<proteinExistence type="inferred from homology"/>
<dbReference type="SMART" id="SM01217">
    <property type="entry name" value="Fn3_like"/>
    <property type="match status" value="1"/>
</dbReference>
<organism evidence="7 8">
    <name type="scientific">Propionicimonas paludicola</name>
    <dbReference type="NCBI Taxonomy" id="185243"/>
    <lineage>
        <taxon>Bacteria</taxon>
        <taxon>Bacillati</taxon>
        <taxon>Actinomycetota</taxon>
        <taxon>Actinomycetes</taxon>
        <taxon>Propionibacteriales</taxon>
        <taxon>Nocardioidaceae</taxon>
        <taxon>Propionicimonas</taxon>
    </lineage>
</organism>
<evidence type="ECO:0000256" key="2">
    <source>
        <dbReference type="ARBA" id="ARBA00022729"/>
    </source>
</evidence>
<dbReference type="CDD" id="cd00063">
    <property type="entry name" value="FN3"/>
    <property type="match status" value="1"/>
</dbReference>
<keyword evidence="4" id="KW-0326">Glycosidase</keyword>
<dbReference type="InterPro" id="IPR036881">
    <property type="entry name" value="Glyco_hydro_3_C_sf"/>
</dbReference>
<dbReference type="InterPro" id="IPR044993">
    <property type="entry name" value="BXL"/>
</dbReference>
<dbReference type="Gene3D" id="2.60.40.1080">
    <property type="match status" value="1"/>
</dbReference>
<dbReference type="Pfam" id="PF01915">
    <property type="entry name" value="Glyco_hydro_3_C"/>
    <property type="match status" value="1"/>
</dbReference>
<dbReference type="InterPro" id="IPR003961">
    <property type="entry name" value="FN3_dom"/>
</dbReference>
<comment type="similarity">
    <text evidence="1">Belongs to the glycosyl hydrolase 3 family.</text>
</comment>
<comment type="caution">
    <text evidence="7">The sequence shown here is derived from an EMBL/GenBank/DDBJ whole genome shotgun (WGS) entry which is preliminary data.</text>
</comment>
<dbReference type="GO" id="GO:0045493">
    <property type="term" value="P:xylan catabolic process"/>
    <property type="evidence" value="ECO:0007669"/>
    <property type="project" value="InterPro"/>
</dbReference>
<dbReference type="GO" id="GO:0031222">
    <property type="term" value="P:arabinan catabolic process"/>
    <property type="evidence" value="ECO:0007669"/>
    <property type="project" value="TreeGrafter"/>
</dbReference>
<dbReference type="EMBL" id="PDJC01000001">
    <property type="protein sequence ID" value="PFG15994.1"/>
    <property type="molecule type" value="Genomic_DNA"/>
</dbReference>
<dbReference type="InterPro" id="IPR026891">
    <property type="entry name" value="Fn3-like"/>
</dbReference>
<dbReference type="InterPro" id="IPR036116">
    <property type="entry name" value="FN3_sf"/>
</dbReference>
<evidence type="ECO:0000313" key="7">
    <source>
        <dbReference type="EMBL" id="PFG15994.1"/>
    </source>
</evidence>
<dbReference type="RefSeq" id="WP_169923699.1">
    <property type="nucleotide sequence ID" value="NZ_PDJC01000001.1"/>
</dbReference>
<dbReference type="PANTHER" id="PTHR42721:SF3">
    <property type="entry name" value="BETA-D-XYLOSIDASE 5-RELATED"/>
    <property type="match status" value="1"/>
</dbReference>
<evidence type="ECO:0000256" key="1">
    <source>
        <dbReference type="ARBA" id="ARBA00005336"/>
    </source>
</evidence>
<dbReference type="GO" id="GO:0046556">
    <property type="term" value="F:alpha-L-arabinofuranosidase activity"/>
    <property type="evidence" value="ECO:0007669"/>
    <property type="project" value="TreeGrafter"/>
</dbReference>
<dbReference type="Gene3D" id="1.20.1270.90">
    <property type="entry name" value="AF1782-like"/>
    <property type="match status" value="8"/>
</dbReference>
<evidence type="ECO:0000259" key="6">
    <source>
        <dbReference type="PROSITE" id="PS50853"/>
    </source>
</evidence>
<dbReference type="SUPFAM" id="SSF49265">
    <property type="entry name" value="Fibronectin type III"/>
    <property type="match status" value="1"/>
</dbReference>
<name>A0A2A9CNJ5_9ACTN</name>
<dbReference type="PANTHER" id="PTHR42721">
    <property type="entry name" value="SUGAR HYDROLASE-RELATED"/>
    <property type="match status" value="1"/>
</dbReference>
<gene>
    <name evidence="7" type="ORF">ATK74_0518</name>
</gene>
<dbReference type="Gene3D" id="2.60.40.10">
    <property type="entry name" value="Immunoglobulins"/>
    <property type="match status" value="2"/>
</dbReference>
<dbReference type="InterPro" id="IPR001764">
    <property type="entry name" value="Glyco_hydro_3_N"/>
</dbReference>
<dbReference type="PROSITE" id="PS50853">
    <property type="entry name" value="FN3"/>
    <property type="match status" value="1"/>
</dbReference>
<dbReference type="SUPFAM" id="SSF51445">
    <property type="entry name" value="(Trans)glycosidases"/>
    <property type="match status" value="1"/>
</dbReference>
<evidence type="ECO:0000256" key="4">
    <source>
        <dbReference type="ARBA" id="ARBA00023295"/>
    </source>
</evidence>
<dbReference type="Pfam" id="PF07554">
    <property type="entry name" value="FIVAR"/>
    <property type="match status" value="9"/>
</dbReference>
<dbReference type="Gene3D" id="3.40.50.1700">
    <property type="entry name" value="Glycoside hydrolase family 3 C-terminal domain"/>
    <property type="match status" value="1"/>
</dbReference>
<evidence type="ECO:0000313" key="8">
    <source>
        <dbReference type="Proteomes" id="UP000226079"/>
    </source>
</evidence>
<keyword evidence="5" id="KW-0624">Polysaccharide degradation</keyword>
<dbReference type="Gene3D" id="3.20.20.300">
    <property type="entry name" value="Glycoside hydrolase, family 3, N-terminal domain"/>
    <property type="match status" value="1"/>
</dbReference>
<dbReference type="Proteomes" id="UP000226079">
    <property type="component" value="Unassembled WGS sequence"/>
</dbReference>
<dbReference type="InterPro" id="IPR008964">
    <property type="entry name" value="Invasin/intimin_cell_adhesion"/>
</dbReference>
<keyword evidence="8" id="KW-1185">Reference proteome</keyword>
<dbReference type="InterPro" id="IPR002772">
    <property type="entry name" value="Glyco_hydro_3_C"/>
</dbReference>
<dbReference type="Pfam" id="PF00041">
    <property type="entry name" value="fn3"/>
    <property type="match status" value="1"/>
</dbReference>
<feature type="domain" description="Fibronectin type-III" evidence="6">
    <location>
        <begin position="1791"/>
        <end position="1887"/>
    </location>
</feature>
<accession>A0A2A9CNJ5</accession>
<dbReference type="SUPFAM" id="SSF52279">
    <property type="entry name" value="Beta-D-glucan exohydrolase, C-terminal domain"/>
    <property type="match status" value="1"/>
</dbReference>
<reference evidence="7 8" key="1">
    <citation type="submission" date="2017-10" db="EMBL/GenBank/DDBJ databases">
        <title>Sequencing the genomes of 1000 actinobacteria strains.</title>
        <authorList>
            <person name="Klenk H.-P."/>
        </authorList>
    </citation>
    <scope>NUCLEOTIDE SEQUENCE [LARGE SCALE GENOMIC DNA]</scope>
    <source>
        <strain evidence="7 8">DSM 15597</strain>
    </source>
</reference>
<keyword evidence="3 7" id="KW-0378">Hydrolase</keyword>
<dbReference type="InterPro" id="IPR036962">
    <property type="entry name" value="Glyco_hydro_3_N_sf"/>
</dbReference>
<protein>
    <submittedName>
        <fullName evidence="7">Beta-glucosidase-like glycosyl hydrolase</fullName>
    </submittedName>
</protein>
<dbReference type="InterPro" id="IPR013783">
    <property type="entry name" value="Ig-like_fold"/>
</dbReference>
<evidence type="ECO:0000256" key="5">
    <source>
        <dbReference type="ARBA" id="ARBA00023326"/>
    </source>
</evidence>
<evidence type="ECO:0000256" key="3">
    <source>
        <dbReference type="ARBA" id="ARBA00022801"/>
    </source>
</evidence>
<keyword evidence="5" id="KW-0119">Carbohydrate metabolism</keyword>
<dbReference type="SUPFAM" id="SSF49373">
    <property type="entry name" value="Invasin/intimin cell-adhesion fragments"/>
    <property type="match status" value="1"/>
</dbReference>
<dbReference type="Pfam" id="PF14310">
    <property type="entry name" value="Fn3-like"/>
    <property type="match status" value="1"/>
</dbReference>
<keyword evidence="2" id="KW-0732">Signal</keyword>